<evidence type="ECO:0000313" key="3">
    <source>
        <dbReference type="Proteomes" id="UP000297703"/>
    </source>
</evidence>
<evidence type="ECO:0000313" key="2">
    <source>
        <dbReference type="EMBL" id="TFK08109.1"/>
    </source>
</evidence>
<feature type="signal peptide" evidence="1">
    <location>
        <begin position="1"/>
        <end position="23"/>
    </location>
</feature>
<name>A0A4D9EBN3_9SAUR</name>
<feature type="chain" id="PRO_5020028666" evidence="1">
    <location>
        <begin position="24"/>
        <end position="99"/>
    </location>
</feature>
<proteinExistence type="predicted"/>
<dbReference type="Proteomes" id="UP000297703">
    <property type="component" value="Unassembled WGS sequence"/>
</dbReference>
<sequence length="99" mass="11351">MGVWWVKFCCPVLKTLVCEFARGKESGKECCQTKVYQTLCVDPSCLDKHPYKQRHHAADCLIHCIIILLELGSYCSCMSVNLCNSIVLYRLTPDLYRCN</sequence>
<reference evidence="2 3" key="2">
    <citation type="submission" date="2019-04" db="EMBL/GenBank/DDBJ databases">
        <title>The genome sequence of big-headed turtle.</title>
        <authorList>
            <person name="Gong S."/>
        </authorList>
    </citation>
    <scope>NUCLEOTIDE SEQUENCE [LARGE SCALE GENOMIC DNA]</scope>
    <source>
        <strain evidence="2">DO16091913</strain>
        <tissue evidence="2">Muscle</tissue>
    </source>
</reference>
<reference evidence="2 3" key="1">
    <citation type="submission" date="2019-04" db="EMBL/GenBank/DDBJ databases">
        <title>Draft genome of the big-headed turtle Platysternon megacephalum.</title>
        <authorList>
            <person name="Gong S."/>
        </authorList>
    </citation>
    <scope>NUCLEOTIDE SEQUENCE [LARGE SCALE GENOMIC DNA]</scope>
    <source>
        <strain evidence="2">DO16091913</strain>
        <tissue evidence="2">Muscle</tissue>
    </source>
</reference>
<gene>
    <name evidence="2" type="ORF">DR999_PMT08979</name>
</gene>
<organism evidence="2 3">
    <name type="scientific">Platysternon megacephalum</name>
    <name type="common">big-headed turtle</name>
    <dbReference type="NCBI Taxonomy" id="55544"/>
    <lineage>
        <taxon>Eukaryota</taxon>
        <taxon>Metazoa</taxon>
        <taxon>Chordata</taxon>
        <taxon>Craniata</taxon>
        <taxon>Vertebrata</taxon>
        <taxon>Euteleostomi</taxon>
        <taxon>Archelosauria</taxon>
        <taxon>Testudinata</taxon>
        <taxon>Testudines</taxon>
        <taxon>Cryptodira</taxon>
        <taxon>Durocryptodira</taxon>
        <taxon>Testudinoidea</taxon>
        <taxon>Platysternidae</taxon>
        <taxon>Platysternon</taxon>
    </lineage>
</organism>
<dbReference type="EMBL" id="QXTE01000072">
    <property type="protein sequence ID" value="TFK08109.1"/>
    <property type="molecule type" value="Genomic_DNA"/>
</dbReference>
<keyword evidence="3" id="KW-1185">Reference proteome</keyword>
<accession>A0A4D9EBN3</accession>
<dbReference type="AlphaFoldDB" id="A0A4D9EBN3"/>
<keyword evidence="1" id="KW-0732">Signal</keyword>
<comment type="caution">
    <text evidence="2">The sequence shown here is derived from an EMBL/GenBank/DDBJ whole genome shotgun (WGS) entry which is preliminary data.</text>
</comment>
<protein>
    <submittedName>
        <fullName evidence="2">GRB2-related adapter protein 2</fullName>
    </submittedName>
</protein>
<evidence type="ECO:0000256" key="1">
    <source>
        <dbReference type="SAM" id="SignalP"/>
    </source>
</evidence>